<organism evidence="1 2">
    <name type="scientific">Paulownia witches'-broom phytoplasma</name>
    <dbReference type="NCBI Taxonomy" id="39647"/>
    <lineage>
        <taxon>Bacteria</taxon>
        <taxon>Bacillati</taxon>
        <taxon>Mycoplasmatota</taxon>
        <taxon>Mollicutes</taxon>
        <taxon>Acholeplasmatales</taxon>
        <taxon>Acholeplasmataceae</taxon>
        <taxon>Candidatus Phytoplasma</taxon>
        <taxon>16SrI (Aster yellows group)</taxon>
    </lineage>
</organism>
<dbReference type="Proteomes" id="UP000825369">
    <property type="component" value="Chromosome"/>
</dbReference>
<keyword evidence="2" id="KW-1185">Reference proteome</keyword>
<name>A0ABX8TN15_9MOLU</name>
<evidence type="ECO:0008006" key="3">
    <source>
        <dbReference type="Google" id="ProtNLM"/>
    </source>
</evidence>
<gene>
    <name evidence="1" type="ORF">HGD80_03405</name>
</gene>
<sequence length="136" mass="16197">MVNAFKQNGFRSFNDKDKNKDWDIKLENYRIELKTSTLDVNNKFQHEGIHKTNNYDLLVFLDIAPNKIFLKGMFYNEINFKKLHLRGGGRKTATGTGYKYDYNLTKHLEEKNEIVILEDFQRHANIWIEKLNKINI</sequence>
<protein>
    <recommendedName>
        <fullName evidence="3">Restriction endonuclease</fullName>
    </recommendedName>
</protein>
<dbReference type="EMBL" id="CP066882">
    <property type="protein sequence ID" value="QYC30820.1"/>
    <property type="molecule type" value="Genomic_DNA"/>
</dbReference>
<accession>A0ABX8TN15</accession>
<evidence type="ECO:0000313" key="2">
    <source>
        <dbReference type="Proteomes" id="UP000825369"/>
    </source>
</evidence>
<proteinExistence type="predicted"/>
<reference evidence="1 2" key="1">
    <citation type="journal article" date="2021" name="Mol. Plant">
        <title>Genomic insights into the fast growth of paulownias and the formation of Paulownia witches' broom.</title>
        <authorList>
            <person name="Cao Y."/>
            <person name="Sun G."/>
            <person name="Zhai X."/>
            <person name="Xu P."/>
            <person name="Ma L."/>
            <person name="Deng M."/>
            <person name="Zhao Z."/>
            <person name="Yang H."/>
            <person name="Dong Y."/>
            <person name="Shang Z."/>
            <person name="Lv Y."/>
            <person name="Yan L."/>
            <person name="Liu H."/>
            <person name="Cao X."/>
            <person name="Li B."/>
            <person name="Wang Z."/>
            <person name="Zhao X."/>
            <person name="Yu H."/>
            <person name="Wang F."/>
            <person name="Ma W."/>
            <person name="Huang J."/>
            <person name="Fan G."/>
        </authorList>
    </citation>
    <scope>NUCLEOTIDE SEQUENCE [LARGE SCALE GENOMIC DNA]</scope>
    <source>
        <strain evidence="1 2">Zhengzhou</strain>
    </source>
</reference>
<evidence type="ECO:0000313" key="1">
    <source>
        <dbReference type="EMBL" id="QYC30820.1"/>
    </source>
</evidence>
<dbReference type="RefSeq" id="WP_219474479.1">
    <property type="nucleotide sequence ID" value="NZ_BSCX01000004.1"/>
</dbReference>